<dbReference type="InterPro" id="IPR038257">
    <property type="entry name" value="CRISPR-assoc_Cas3_HD_sf"/>
</dbReference>
<evidence type="ECO:0000256" key="9">
    <source>
        <dbReference type="ARBA" id="ARBA00023118"/>
    </source>
</evidence>
<dbReference type="InterPro" id="IPR006483">
    <property type="entry name" value="CRISPR-assoc_Cas3_HD"/>
</dbReference>
<dbReference type="PROSITE" id="PS51643">
    <property type="entry name" value="HD_CAS3"/>
    <property type="match status" value="1"/>
</dbReference>
<evidence type="ECO:0000313" key="12">
    <source>
        <dbReference type="EMBL" id="PIE62861.1"/>
    </source>
</evidence>
<dbReference type="AlphaFoldDB" id="A0A2G6MS89"/>
<feature type="domain" description="Helicase ATP-binding" evidence="10">
    <location>
        <begin position="248"/>
        <end position="427"/>
    </location>
</feature>
<dbReference type="SMART" id="SM00471">
    <property type="entry name" value="HDc"/>
    <property type="match status" value="1"/>
</dbReference>
<keyword evidence="7" id="KW-0347">Helicase</keyword>
<comment type="similarity">
    <text evidence="1">In the N-terminal section; belongs to the CRISPR-associated nuclease Cas3-HD family.</text>
</comment>
<dbReference type="NCBIfam" id="TIGR01587">
    <property type="entry name" value="cas3_core"/>
    <property type="match status" value="1"/>
</dbReference>
<evidence type="ECO:0000313" key="13">
    <source>
        <dbReference type="Proteomes" id="UP000231203"/>
    </source>
</evidence>
<dbReference type="SMART" id="SM00487">
    <property type="entry name" value="DEXDc"/>
    <property type="match status" value="1"/>
</dbReference>
<comment type="similarity">
    <text evidence="2">In the central section; belongs to the CRISPR-associated helicase Cas3 family.</text>
</comment>
<dbReference type="SUPFAM" id="SSF52540">
    <property type="entry name" value="P-loop containing nucleoside triphosphate hydrolases"/>
    <property type="match status" value="1"/>
</dbReference>
<dbReference type="Pfam" id="PF22590">
    <property type="entry name" value="Cas3-like_C_2"/>
    <property type="match status" value="1"/>
</dbReference>
<dbReference type="GO" id="GO:0003676">
    <property type="term" value="F:nucleic acid binding"/>
    <property type="evidence" value="ECO:0007669"/>
    <property type="project" value="InterPro"/>
</dbReference>
<dbReference type="GO" id="GO:0046872">
    <property type="term" value="F:metal ion binding"/>
    <property type="evidence" value="ECO:0007669"/>
    <property type="project" value="UniProtKB-KW"/>
</dbReference>
<keyword evidence="9" id="KW-0051">Antiviral defense</keyword>
<dbReference type="GO" id="GO:0003724">
    <property type="term" value="F:RNA helicase activity"/>
    <property type="evidence" value="ECO:0007669"/>
    <property type="project" value="TreeGrafter"/>
</dbReference>
<gene>
    <name evidence="12" type="ORF">CSA25_03215</name>
</gene>
<dbReference type="PANTHER" id="PTHR47959">
    <property type="entry name" value="ATP-DEPENDENT RNA HELICASE RHLE-RELATED"/>
    <property type="match status" value="1"/>
</dbReference>
<reference evidence="12 13" key="1">
    <citation type="submission" date="2017-10" db="EMBL/GenBank/DDBJ databases">
        <title>Novel microbial diversity and functional potential in the marine mammal oral microbiome.</title>
        <authorList>
            <person name="Dudek N.K."/>
            <person name="Sun C.L."/>
            <person name="Burstein D."/>
            <person name="Kantor R.S."/>
            <person name="Aliaga Goltsman D.S."/>
            <person name="Bik E.M."/>
            <person name="Thomas B.C."/>
            <person name="Banfield J.F."/>
            <person name="Relman D.A."/>
        </authorList>
    </citation>
    <scope>NUCLEOTIDE SEQUENCE [LARGE SCALE GENOMIC DNA]</scope>
    <source>
        <strain evidence="12">DOLJORAL78_47_202</strain>
    </source>
</reference>
<keyword evidence="5" id="KW-0547">Nucleotide-binding</keyword>
<dbReference type="NCBIfam" id="TIGR01596">
    <property type="entry name" value="cas3_HD"/>
    <property type="match status" value="1"/>
</dbReference>
<protein>
    <submittedName>
        <fullName evidence="12">CRISPR-associated helicase/endonuclease Cas3</fullName>
    </submittedName>
</protein>
<dbReference type="SUPFAM" id="SSF109604">
    <property type="entry name" value="HD-domain/PDEase-like"/>
    <property type="match status" value="1"/>
</dbReference>
<evidence type="ECO:0000256" key="5">
    <source>
        <dbReference type="ARBA" id="ARBA00022741"/>
    </source>
</evidence>
<evidence type="ECO:0000259" key="11">
    <source>
        <dbReference type="PROSITE" id="PS51643"/>
    </source>
</evidence>
<dbReference type="PROSITE" id="PS51192">
    <property type="entry name" value="HELICASE_ATP_BIND_1"/>
    <property type="match status" value="1"/>
</dbReference>
<evidence type="ECO:0000256" key="4">
    <source>
        <dbReference type="ARBA" id="ARBA00022723"/>
    </source>
</evidence>
<dbReference type="InterPro" id="IPR011545">
    <property type="entry name" value="DEAD/DEAH_box_helicase_dom"/>
</dbReference>
<keyword evidence="8" id="KW-0067">ATP-binding</keyword>
<keyword evidence="3" id="KW-0540">Nuclease</keyword>
<evidence type="ECO:0000256" key="6">
    <source>
        <dbReference type="ARBA" id="ARBA00022801"/>
    </source>
</evidence>
<evidence type="ECO:0000259" key="10">
    <source>
        <dbReference type="PROSITE" id="PS51192"/>
    </source>
</evidence>
<keyword evidence="4" id="KW-0479">Metal-binding</keyword>
<dbReference type="InterPro" id="IPR054712">
    <property type="entry name" value="Cas3-like_dom"/>
</dbReference>
<dbReference type="Proteomes" id="UP000231203">
    <property type="component" value="Unassembled WGS sequence"/>
</dbReference>
<accession>A0A2G6MS89</accession>
<organism evidence="12 13">
    <name type="scientific">Desulfobacter postgatei</name>
    <dbReference type="NCBI Taxonomy" id="2293"/>
    <lineage>
        <taxon>Bacteria</taxon>
        <taxon>Pseudomonadati</taxon>
        <taxon>Thermodesulfobacteriota</taxon>
        <taxon>Desulfobacteria</taxon>
        <taxon>Desulfobacterales</taxon>
        <taxon>Desulfobacteraceae</taxon>
        <taxon>Desulfobacter</taxon>
    </lineage>
</organism>
<evidence type="ECO:0000256" key="8">
    <source>
        <dbReference type="ARBA" id="ARBA00022840"/>
    </source>
</evidence>
<keyword evidence="6" id="KW-0378">Hydrolase</keyword>
<evidence type="ECO:0000256" key="3">
    <source>
        <dbReference type="ARBA" id="ARBA00022722"/>
    </source>
</evidence>
<dbReference type="CDD" id="cd17930">
    <property type="entry name" value="DEXHc_cas3"/>
    <property type="match status" value="1"/>
</dbReference>
<dbReference type="Pfam" id="PF00270">
    <property type="entry name" value="DEAD"/>
    <property type="match status" value="1"/>
</dbReference>
<dbReference type="PANTHER" id="PTHR47959:SF16">
    <property type="entry name" value="CRISPR-ASSOCIATED NUCLEASE_HELICASE CAS3-RELATED"/>
    <property type="match status" value="1"/>
</dbReference>
<name>A0A2G6MS89_9BACT</name>
<dbReference type="GO" id="GO:0016787">
    <property type="term" value="F:hydrolase activity"/>
    <property type="evidence" value="ECO:0007669"/>
    <property type="project" value="UniProtKB-KW"/>
</dbReference>
<dbReference type="Pfam" id="PF18019">
    <property type="entry name" value="Cas3_HD"/>
    <property type="match status" value="1"/>
</dbReference>
<dbReference type="GO" id="GO:0005829">
    <property type="term" value="C:cytosol"/>
    <property type="evidence" value="ECO:0007669"/>
    <property type="project" value="TreeGrafter"/>
</dbReference>
<dbReference type="InterPro" id="IPR050079">
    <property type="entry name" value="DEAD_box_RNA_helicase"/>
</dbReference>
<feature type="domain" description="HD Cas3-type" evidence="11">
    <location>
        <begin position="14"/>
        <end position="192"/>
    </location>
</feature>
<dbReference type="GO" id="GO:0051607">
    <property type="term" value="P:defense response to virus"/>
    <property type="evidence" value="ECO:0007669"/>
    <property type="project" value="UniProtKB-KW"/>
</dbReference>
<evidence type="ECO:0000256" key="2">
    <source>
        <dbReference type="ARBA" id="ARBA00009046"/>
    </source>
</evidence>
<dbReference type="EMBL" id="PDTI01000027">
    <property type="protein sequence ID" value="PIE62861.1"/>
    <property type="molecule type" value="Genomic_DNA"/>
</dbReference>
<dbReference type="InterPro" id="IPR014001">
    <property type="entry name" value="Helicase_ATP-bd"/>
</dbReference>
<proteinExistence type="inferred from homology"/>
<evidence type="ECO:0000256" key="1">
    <source>
        <dbReference type="ARBA" id="ARBA00006847"/>
    </source>
</evidence>
<dbReference type="CDD" id="cd09641">
    <property type="entry name" value="Cas3''_I"/>
    <property type="match status" value="1"/>
</dbReference>
<evidence type="ECO:0000256" key="7">
    <source>
        <dbReference type="ARBA" id="ARBA00022806"/>
    </source>
</evidence>
<dbReference type="GO" id="GO:0005524">
    <property type="term" value="F:ATP binding"/>
    <property type="evidence" value="ECO:0007669"/>
    <property type="project" value="UniProtKB-KW"/>
</dbReference>
<dbReference type="Gene3D" id="3.40.50.300">
    <property type="entry name" value="P-loop containing nucleotide triphosphate hydrolases"/>
    <property type="match status" value="2"/>
</dbReference>
<dbReference type="GO" id="GO:0004519">
    <property type="term" value="F:endonuclease activity"/>
    <property type="evidence" value="ECO:0007669"/>
    <property type="project" value="UniProtKB-KW"/>
</dbReference>
<dbReference type="InterPro" id="IPR027417">
    <property type="entry name" value="P-loop_NTPase"/>
</dbReference>
<dbReference type="InterPro" id="IPR003607">
    <property type="entry name" value="HD/PDEase_dom"/>
</dbReference>
<sequence>MEDNLLAHVKDNSGTWKIHELEDHLKDVAAIAEKYAASFSCQDWIKAAALLHDLGKGSDAFQNKIKLQSGYDPEASIKDGQGKAPHSTHGAAWAFDQWGPQLGKVIAYLVAGHHGGLPDWFHTMGVGGSLEYRLKPDEVCKLPKLSEVFITKITEAIPAPTTIPEFISKGEFEHYHTWIRMLYSCLVDADFLDTERFMNPERFDNRRNHSSMKALKKMFDAHMDHLSEKAPNTFVNKIRSEILSQCRQEAKKKHDLFTLTVPTGGGKTLSSMAFALERAIEHEKERIIVVIPYTSIIEQTSKIYKEIFHDENVIEHHSSLDPEKETLQSRLATENWDAPIIVTTSVQFFESLFAAKSSACRKLHNIVNSVVIIDEVQMLPTDFLKPILYCIRALTKYFKVSMVLCTATQPAITSEIFQKKNGEYHAIISNEECQEIMKSPSPEELTAKLQRVQVEQIGKFTEWPILAEQLQQHDQVLCIVNTRNDARDLYHEMSEGTIHLSANMCGQHRSDCIEEIKKKLDAQEPVRVISTQLVEAGVDFDFPVVFRAITGFDSIAQAAGRCNREGKLQSERKPVNGKVCVFEPPKPAPQGTLRKGEQAGKAILSVDPEGCATLRPQVFKRYFELYFSNLNTFDKQNMEDLLVKDAPDFNFQFRTAAQRFNLIDNQRQVAVVIWYEREKVQKMINELQFKGPYRNLIRRLQRYTVSIPEAVFNEVQNDFKQIHGIWCQNADTLYDNILGFVGYNGEIPITI</sequence>
<keyword evidence="12" id="KW-0255">Endonuclease</keyword>
<dbReference type="InterPro" id="IPR006474">
    <property type="entry name" value="Helicase_Cas3_CRISPR-ass_core"/>
</dbReference>
<dbReference type="Gene3D" id="1.10.3210.30">
    <property type="match status" value="1"/>
</dbReference>
<comment type="caution">
    <text evidence="12">The sequence shown here is derived from an EMBL/GenBank/DDBJ whole genome shotgun (WGS) entry which is preliminary data.</text>
</comment>